<protein>
    <recommendedName>
        <fullName evidence="4">Flavin reductase like domain-containing protein</fullName>
    </recommendedName>
</protein>
<evidence type="ECO:0000256" key="2">
    <source>
        <dbReference type="ARBA" id="ARBA00022630"/>
    </source>
</evidence>
<dbReference type="PANTHER" id="PTHR43567:SF1">
    <property type="entry name" value="FLAVOREDOXIN"/>
    <property type="match status" value="1"/>
</dbReference>
<dbReference type="Pfam" id="PF01613">
    <property type="entry name" value="Flavin_Reduct"/>
    <property type="match status" value="1"/>
</dbReference>
<keyword evidence="2" id="KW-0285">Flavoprotein</keyword>
<evidence type="ECO:0000259" key="4">
    <source>
        <dbReference type="Pfam" id="PF01613"/>
    </source>
</evidence>
<evidence type="ECO:0000313" key="5">
    <source>
        <dbReference type="EMBL" id="KAK4223525.1"/>
    </source>
</evidence>
<evidence type="ECO:0000313" key="6">
    <source>
        <dbReference type="Proteomes" id="UP001301958"/>
    </source>
</evidence>
<dbReference type="InterPro" id="IPR002563">
    <property type="entry name" value="Flavin_Rdtase-like_dom"/>
</dbReference>
<dbReference type="GO" id="GO:0010181">
    <property type="term" value="F:FMN binding"/>
    <property type="evidence" value="ECO:0007669"/>
    <property type="project" value="InterPro"/>
</dbReference>
<dbReference type="AlphaFoldDB" id="A0AAN7BHU8"/>
<dbReference type="PANTHER" id="PTHR43567">
    <property type="entry name" value="FLAVOREDOXIN-RELATED-RELATED"/>
    <property type="match status" value="1"/>
</dbReference>
<evidence type="ECO:0000256" key="1">
    <source>
        <dbReference type="ARBA" id="ARBA00001917"/>
    </source>
</evidence>
<comment type="cofactor">
    <cofactor evidence="1">
        <name>FMN</name>
        <dbReference type="ChEBI" id="CHEBI:58210"/>
    </cofactor>
</comment>
<feature type="domain" description="Flavin reductase like" evidence="4">
    <location>
        <begin position="33"/>
        <end position="178"/>
    </location>
</feature>
<gene>
    <name evidence="5" type="ORF">QBC38DRAFT_372970</name>
</gene>
<dbReference type="SUPFAM" id="SSF50475">
    <property type="entry name" value="FMN-binding split barrel"/>
    <property type="match status" value="1"/>
</dbReference>
<dbReference type="Gene3D" id="2.30.110.10">
    <property type="entry name" value="Electron Transport, Fmn-binding Protein, Chain A"/>
    <property type="match status" value="1"/>
</dbReference>
<reference evidence="5" key="1">
    <citation type="journal article" date="2023" name="Mol. Phylogenet. Evol.">
        <title>Genome-scale phylogeny and comparative genomics of the fungal order Sordariales.</title>
        <authorList>
            <person name="Hensen N."/>
            <person name="Bonometti L."/>
            <person name="Westerberg I."/>
            <person name="Brannstrom I.O."/>
            <person name="Guillou S."/>
            <person name="Cros-Aarteil S."/>
            <person name="Calhoun S."/>
            <person name="Haridas S."/>
            <person name="Kuo A."/>
            <person name="Mondo S."/>
            <person name="Pangilinan J."/>
            <person name="Riley R."/>
            <person name="LaButti K."/>
            <person name="Andreopoulos B."/>
            <person name="Lipzen A."/>
            <person name="Chen C."/>
            <person name="Yan M."/>
            <person name="Daum C."/>
            <person name="Ng V."/>
            <person name="Clum A."/>
            <person name="Steindorff A."/>
            <person name="Ohm R.A."/>
            <person name="Martin F."/>
            <person name="Silar P."/>
            <person name="Natvig D.O."/>
            <person name="Lalanne C."/>
            <person name="Gautier V."/>
            <person name="Ament-Velasquez S.L."/>
            <person name="Kruys A."/>
            <person name="Hutchinson M.I."/>
            <person name="Powell A.J."/>
            <person name="Barry K."/>
            <person name="Miller A.N."/>
            <person name="Grigoriev I.V."/>
            <person name="Debuchy R."/>
            <person name="Gladieux P."/>
            <person name="Hiltunen Thoren M."/>
            <person name="Johannesson H."/>
        </authorList>
    </citation>
    <scope>NUCLEOTIDE SEQUENCE</scope>
    <source>
        <strain evidence="5">CBS 990.96</strain>
    </source>
</reference>
<name>A0AAN7BHU8_9PEZI</name>
<keyword evidence="6" id="KW-1185">Reference proteome</keyword>
<dbReference type="InterPro" id="IPR052174">
    <property type="entry name" value="Flavoredoxin"/>
</dbReference>
<organism evidence="5 6">
    <name type="scientific">Podospora fimiseda</name>
    <dbReference type="NCBI Taxonomy" id="252190"/>
    <lineage>
        <taxon>Eukaryota</taxon>
        <taxon>Fungi</taxon>
        <taxon>Dikarya</taxon>
        <taxon>Ascomycota</taxon>
        <taxon>Pezizomycotina</taxon>
        <taxon>Sordariomycetes</taxon>
        <taxon>Sordariomycetidae</taxon>
        <taxon>Sordariales</taxon>
        <taxon>Podosporaceae</taxon>
        <taxon>Podospora</taxon>
    </lineage>
</organism>
<proteinExistence type="inferred from homology"/>
<sequence length="207" mass="23262">SPPKKKPSPPPNLKISKLTHLTPLPRVVSLLEPGPILLVTTGSLPQNILTLGFHSMLQHSSPILITTVLGLWDASFNLLKQHKQFVLDIPDVSIAQTVVDIGNCSVNYGINQWEKFKNDVKAKKAEKVDVPLVGGKGIIGNVECKVENESMVEKYNLWALRVVNVWVGQDWEKKKMIHRRWDGKFSVDGEKILDLSERMVKWEGLLD</sequence>
<reference evidence="5" key="2">
    <citation type="submission" date="2023-05" db="EMBL/GenBank/DDBJ databases">
        <authorList>
            <consortium name="Lawrence Berkeley National Laboratory"/>
            <person name="Steindorff A."/>
            <person name="Hensen N."/>
            <person name="Bonometti L."/>
            <person name="Westerberg I."/>
            <person name="Brannstrom I.O."/>
            <person name="Guillou S."/>
            <person name="Cros-Aarteil S."/>
            <person name="Calhoun S."/>
            <person name="Haridas S."/>
            <person name="Kuo A."/>
            <person name="Mondo S."/>
            <person name="Pangilinan J."/>
            <person name="Riley R."/>
            <person name="Labutti K."/>
            <person name="Andreopoulos B."/>
            <person name="Lipzen A."/>
            <person name="Chen C."/>
            <person name="Yanf M."/>
            <person name="Daum C."/>
            <person name="Ng V."/>
            <person name="Clum A."/>
            <person name="Ohm R."/>
            <person name="Martin F."/>
            <person name="Silar P."/>
            <person name="Natvig D."/>
            <person name="Lalanne C."/>
            <person name="Gautier V."/>
            <person name="Ament-Velasquez S.L."/>
            <person name="Kruys A."/>
            <person name="Hutchinson M.I."/>
            <person name="Powell A.J."/>
            <person name="Barry K."/>
            <person name="Miller A.N."/>
            <person name="Grigoriev I.V."/>
            <person name="Debuchy R."/>
            <person name="Gladieux P."/>
            <person name="Thoren M.H."/>
            <person name="Johannesson H."/>
        </authorList>
    </citation>
    <scope>NUCLEOTIDE SEQUENCE</scope>
    <source>
        <strain evidence="5">CBS 990.96</strain>
    </source>
</reference>
<dbReference type="Proteomes" id="UP001301958">
    <property type="component" value="Unassembled WGS sequence"/>
</dbReference>
<comment type="similarity">
    <text evidence="3">Belongs to the flavoredoxin family.</text>
</comment>
<feature type="non-terminal residue" evidence="5">
    <location>
        <position position="1"/>
    </location>
</feature>
<comment type="caution">
    <text evidence="5">The sequence shown here is derived from an EMBL/GenBank/DDBJ whole genome shotgun (WGS) entry which is preliminary data.</text>
</comment>
<dbReference type="InterPro" id="IPR012349">
    <property type="entry name" value="Split_barrel_FMN-bd"/>
</dbReference>
<evidence type="ECO:0000256" key="3">
    <source>
        <dbReference type="ARBA" id="ARBA00038054"/>
    </source>
</evidence>
<accession>A0AAN7BHU8</accession>
<dbReference type="EMBL" id="MU865424">
    <property type="protein sequence ID" value="KAK4223525.1"/>
    <property type="molecule type" value="Genomic_DNA"/>
</dbReference>